<feature type="compositionally biased region" description="Low complexity" evidence="6">
    <location>
        <begin position="312"/>
        <end position="323"/>
    </location>
</feature>
<dbReference type="SUPFAM" id="SSF54001">
    <property type="entry name" value="Cysteine proteinases"/>
    <property type="match status" value="1"/>
</dbReference>
<keyword evidence="3" id="KW-0378">Hydrolase</keyword>
<dbReference type="InterPro" id="IPR038765">
    <property type="entry name" value="Papain-like_cys_pep_sf"/>
</dbReference>
<dbReference type="PROSITE" id="PS51935">
    <property type="entry name" value="NLPC_P60"/>
    <property type="match status" value="1"/>
</dbReference>
<dbReference type="InterPro" id="IPR051794">
    <property type="entry name" value="PG_Endopeptidase_C40"/>
</dbReference>
<comment type="similarity">
    <text evidence="1">Belongs to the peptidase C40 family.</text>
</comment>
<dbReference type="InterPro" id="IPR000064">
    <property type="entry name" value="NLP_P60_dom"/>
</dbReference>
<reference evidence="8 9" key="1">
    <citation type="submission" date="2024-03" db="EMBL/GenBank/DDBJ databases">
        <title>Actinomycetospora sp. OC33-EN06, a novel actinomycete isolated from wild orchid (Aerides multiflora).</title>
        <authorList>
            <person name="Suriyachadkun C."/>
        </authorList>
    </citation>
    <scope>NUCLEOTIDE SEQUENCE [LARGE SCALE GENOMIC DNA]</scope>
    <source>
        <strain evidence="8 9">OC33-EN06</strain>
    </source>
</reference>
<accession>A0ABU8N4X5</accession>
<evidence type="ECO:0000259" key="7">
    <source>
        <dbReference type="PROSITE" id="PS51935"/>
    </source>
</evidence>
<evidence type="ECO:0000313" key="8">
    <source>
        <dbReference type="EMBL" id="MEJ2887441.1"/>
    </source>
</evidence>
<dbReference type="PANTHER" id="PTHR47359">
    <property type="entry name" value="PEPTIDOGLYCAN DL-ENDOPEPTIDASE CWLO"/>
    <property type="match status" value="1"/>
</dbReference>
<feature type="region of interest" description="Disordered" evidence="6">
    <location>
        <begin position="275"/>
        <end position="343"/>
    </location>
</feature>
<gene>
    <name evidence="8" type="ORF">WCD41_13355</name>
</gene>
<feature type="compositionally biased region" description="Basic and acidic residues" evidence="6">
    <location>
        <begin position="275"/>
        <end position="296"/>
    </location>
</feature>
<feature type="coiled-coil region" evidence="5">
    <location>
        <begin position="240"/>
        <end position="267"/>
    </location>
</feature>
<dbReference type="Pfam" id="PF00877">
    <property type="entry name" value="NLPC_P60"/>
    <property type="match status" value="1"/>
</dbReference>
<evidence type="ECO:0000256" key="6">
    <source>
        <dbReference type="SAM" id="MobiDB-lite"/>
    </source>
</evidence>
<sequence>MPGRLLALGTGPAGEVQDGVRRVIAGPAVLAAVLATALTVVPAALAAPPSPTPTPPAPTSAAPTSPTDDPAGEAGSLVARIATARTELDRLTADLGQRQELANKALADDTAARRRADEARRAAEESRRGADEAAVAAERARTEVDAWITAWFQQADVLGPLSVLSGSAGPDDVAARAHLRDVVTSDQRAALDGAERARIEAANADSRARAARIAADDAATRAAQARVAADTELARVRTDAEARQAALRDLTAQREAAEARLRALEDADPALAAQRDRAEAFDDAAQARDTARDARVRRAATAGLQARDARTARAATPRAAGDEATGEESAGDDPLADAGVDTTGMPDEVKLVLERALSQLGVVYAWGGGNDQGPTQGIRDGGVADSHGDYDKTGFDCSGLMIYAFAGAGKELPHYSGYQADAGDRIPLEQRRPGDLLFWADDDGAGAVHHVALYLGDDQMVEAPESGKTVRIAPVRLDDEIVPTVTRVV</sequence>
<organism evidence="8 9">
    <name type="scientific">Actinomycetospora aeridis</name>
    <dbReference type="NCBI Taxonomy" id="3129231"/>
    <lineage>
        <taxon>Bacteria</taxon>
        <taxon>Bacillati</taxon>
        <taxon>Actinomycetota</taxon>
        <taxon>Actinomycetes</taxon>
        <taxon>Pseudonocardiales</taxon>
        <taxon>Pseudonocardiaceae</taxon>
        <taxon>Actinomycetospora</taxon>
    </lineage>
</organism>
<feature type="compositionally biased region" description="Pro residues" evidence="6">
    <location>
        <begin position="48"/>
        <end position="58"/>
    </location>
</feature>
<feature type="compositionally biased region" description="Basic and acidic residues" evidence="6">
    <location>
        <begin position="106"/>
        <end position="131"/>
    </location>
</feature>
<dbReference type="EMBL" id="JBBEGL010000003">
    <property type="protein sequence ID" value="MEJ2887441.1"/>
    <property type="molecule type" value="Genomic_DNA"/>
</dbReference>
<evidence type="ECO:0000313" key="9">
    <source>
        <dbReference type="Proteomes" id="UP001370100"/>
    </source>
</evidence>
<evidence type="ECO:0000256" key="5">
    <source>
        <dbReference type="SAM" id="Coils"/>
    </source>
</evidence>
<evidence type="ECO:0000256" key="1">
    <source>
        <dbReference type="ARBA" id="ARBA00007074"/>
    </source>
</evidence>
<dbReference type="Proteomes" id="UP001370100">
    <property type="component" value="Unassembled WGS sequence"/>
</dbReference>
<evidence type="ECO:0000256" key="2">
    <source>
        <dbReference type="ARBA" id="ARBA00022670"/>
    </source>
</evidence>
<name>A0ABU8N4X5_9PSEU</name>
<dbReference type="RefSeq" id="WP_337713909.1">
    <property type="nucleotide sequence ID" value="NZ_JBBEGL010000003.1"/>
</dbReference>
<proteinExistence type="inferred from homology"/>
<dbReference type="Gene3D" id="3.90.1720.10">
    <property type="entry name" value="endopeptidase domain like (from Nostoc punctiforme)"/>
    <property type="match status" value="1"/>
</dbReference>
<keyword evidence="2" id="KW-0645">Protease</keyword>
<keyword evidence="4" id="KW-0788">Thiol protease</keyword>
<evidence type="ECO:0000256" key="3">
    <source>
        <dbReference type="ARBA" id="ARBA00022801"/>
    </source>
</evidence>
<feature type="region of interest" description="Disordered" evidence="6">
    <location>
        <begin position="47"/>
        <end position="73"/>
    </location>
</feature>
<dbReference type="PANTHER" id="PTHR47359:SF3">
    <property type="entry name" value="NLP_P60 DOMAIN-CONTAINING PROTEIN-RELATED"/>
    <property type="match status" value="1"/>
</dbReference>
<feature type="region of interest" description="Disordered" evidence="6">
    <location>
        <begin position="106"/>
        <end position="134"/>
    </location>
</feature>
<keyword evidence="9" id="KW-1185">Reference proteome</keyword>
<evidence type="ECO:0000256" key="4">
    <source>
        <dbReference type="ARBA" id="ARBA00022807"/>
    </source>
</evidence>
<comment type="caution">
    <text evidence="8">The sequence shown here is derived from an EMBL/GenBank/DDBJ whole genome shotgun (WGS) entry which is preliminary data.</text>
</comment>
<feature type="domain" description="NlpC/P60" evidence="7">
    <location>
        <begin position="346"/>
        <end position="489"/>
    </location>
</feature>
<feature type="compositionally biased region" description="Acidic residues" evidence="6">
    <location>
        <begin position="324"/>
        <end position="335"/>
    </location>
</feature>
<keyword evidence="5" id="KW-0175">Coiled coil</keyword>
<protein>
    <submittedName>
        <fullName evidence="8">NlpC/P60 family protein</fullName>
    </submittedName>
</protein>